<comment type="caution">
    <text evidence="1">The sequence shown here is derived from an EMBL/GenBank/DDBJ whole genome shotgun (WGS) entry which is preliminary data.</text>
</comment>
<organism evidence="1 2">
    <name type="scientific">Ceratitis capitata</name>
    <name type="common">Mediterranean fruit fly</name>
    <name type="synonym">Tephritis capitata</name>
    <dbReference type="NCBI Taxonomy" id="7213"/>
    <lineage>
        <taxon>Eukaryota</taxon>
        <taxon>Metazoa</taxon>
        <taxon>Ecdysozoa</taxon>
        <taxon>Arthropoda</taxon>
        <taxon>Hexapoda</taxon>
        <taxon>Insecta</taxon>
        <taxon>Pterygota</taxon>
        <taxon>Neoptera</taxon>
        <taxon>Endopterygota</taxon>
        <taxon>Diptera</taxon>
        <taxon>Brachycera</taxon>
        <taxon>Muscomorpha</taxon>
        <taxon>Tephritoidea</taxon>
        <taxon>Tephritidae</taxon>
        <taxon>Ceratitis</taxon>
        <taxon>Ceratitis</taxon>
    </lineage>
</organism>
<sequence>MMRFFVRAPRCLIGTKTEKALKWREEHCNFVRAADVNASTKMQLLASTLTSQSHWNAFVGSMTEMSLLIALRCDVASKFTCLPMHVTKAAVATYWPQQWRRIDNNNSVTQYQ</sequence>
<name>A0A811UYR0_CERCA</name>
<evidence type="ECO:0000313" key="1">
    <source>
        <dbReference type="EMBL" id="CAD7004402.1"/>
    </source>
</evidence>
<keyword evidence="2" id="KW-1185">Reference proteome</keyword>
<dbReference type="Proteomes" id="UP000606786">
    <property type="component" value="Unassembled WGS sequence"/>
</dbReference>
<evidence type="ECO:0000313" key="2">
    <source>
        <dbReference type="Proteomes" id="UP000606786"/>
    </source>
</evidence>
<dbReference type="AlphaFoldDB" id="A0A811UYR0"/>
<reference evidence="1" key="1">
    <citation type="submission" date="2020-11" db="EMBL/GenBank/DDBJ databases">
        <authorList>
            <person name="Whitehead M."/>
        </authorList>
    </citation>
    <scope>NUCLEOTIDE SEQUENCE</scope>
    <source>
        <strain evidence="1">EGII</strain>
    </source>
</reference>
<dbReference type="EMBL" id="CAJHJT010000034">
    <property type="protein sequence ID" value="CAD7004402.1"/>
    <property type="molecule type" value="Genomic_DNA"/>
</dbReference>
<accession>A0A811UYR0</accession>
<gene>
    <name evidence="1" type="ORF">CCAP1982_LOCUS12812</name>
</gene>
<protein>
    <submittedName>
        <fullName evidence="1">(Mediterranean fruit fly) hypothetical protein</fullName>
    </submittedName>
</protein>
<proteinExistence type="predicted"/>